<dbReference type="GO" id="GO:0005886">
    <property type="term" value="C:plasma membrane"/>
    <property type="evidence" value="ECO:0007669"/>
    <property type="project" value="TreeGrafter"/>
</dbReference>
<keyword evidence="1" id="KW-1133">Transmembrane helix</keyword>
<dbReference type="Proteomes" id="UP000316649">
    <property type="component" value="Unassembled WGS sequence"/>
</dbReference>
<keyword evidence="1" id="KW-0812">Transmembrane</keyword>
<feature type="transmembrane region" description="Helical" evidence="1">
    <location>
        <begin position="102"/>
        <end position="123"/>
    </location>
</feature>
<dbReference type="InterPro" id="IPR007360">
    <property type="entry name" value="SirB"/>
</dbReference>
<dbReference type="OrthoDB" id="5588650at2"/>
<evidence type="ECO:0000313" key="2">
    <source>
        <dbReference type="EMBL" id="TVO76280.1"/>
    </source>
</evidence>
<keyword evidence="3" id="KW-1185">Reference proteome</keyword>
<keyword evidence="1" id="KW-0472">Membrane</keyword>
<dbReference type="AlphaFoldDB" id="A0A557SFT4"/>
<proteinExistence type="predicted"/>
<feature type="transmembrane region" description="Helical" evidence="1">
    <location>
        <begin position="6"/>
        <end position="27"/>
    </location>
</feature>
<dbReference type="Pfam" id="PF04247">
    <property type="entry name" value="SirB"/>
    <property type="match status" value="1"/>
</dbReference>
<accession>A0A557SFT4</accession>
<organism evidence="2 3">
    <name type="scientific">Sedimenticola selenatireducens</name>
    <dbReference type="NCBI Taxonomy" id="191960"/>
    <lineage>
        <taxon>Bacteria</taxon>
        <taxon>Pseudomonadati</taxon>
        <taxon>Pseudomonadota</taxon>
        <taxon>Gammaproteobacteria</taxon>
        <taxon>Chromatiales</taxon>
        <taxon>Sedimenticolaceae</taxon>
        <taxon>Sedimenticola</taxon>
    </lineage>
</organism>
<feature type="transmembrane region" description="Helical" evidence="1">
    <location>
        <begin position="71"/>
        <end position="90"/>
    </location>
</feature>
<feature type="transmembrane region" description="Helical" evidence="1">
    <location>
        <begin position="48"/>
        <end position="65"/>
    </location>
</feature>
<gene>
    <name evidence="2" type="ORF">FHP88_06875</name>
</gene>
<evidence type="ECO:0000313" key="3">
    <source>
        <dbReference type="Proteomes" id="UP000316649"/>
    </source>
</evidence>
<name>A0A557SFT4_9GAMM</name>
<dbReference type="RefSeq" id="WP_144358296.1">
    <property type="nucleotide sequence ID" value="NZ_VMNH01000006.1"/>
</dbReference>
<sequence length="130" mass="15221">MIYYWIKSLHIGTVIFTISFFTLRLIWMMNRSGRVNRPWVRRLSQFNDTLLLIAGIGLALLSQQYPFAAPWLTAKLIALLVYIILGMYALKWARSRQIRLYFGLMALACVGYIVSVALTRMVYPWNYLLH</sequence>
<protein>
    <submittedName>
        <fullName evidence="2">Regulator SirB</fullName>
    </submittedName>
</protein>
<dbReference type="PANTHER" id="PTHR39594">
    <property type="entry name" value="PROTEIN YCHQ"/>
    <property type="match status" value="1"/>
</dbReference>
<dbReference type="PIRSF" id="PIRSF005610">
    <property type="entry name" value="SirB"/>
    <property type="match status" value="1"/>
</dbReference>
<dbReference type="EMBL" id="VMNH01000006">
    <property type="protein sequence ID" value="TVO76280.1"/>
    <property type="molecule type" value="Genomic_DNA"/>
</dbReference>
<reference evidence="2 3" key="1">
    <citation type="submission" date="2019-07" db="EMBL/GenBank/DDBJ databases">
        <title>The pathways for chlorine oxyanion respiration interact through the shared metabolite chlorate.</title>
        <authorList>
            <person name="Barnum T.P."/>
            <person name="Cheng Y."/>
            <person name="Hill K.A."/>
            <person name="Lucas L.N."/>
            <person name="Carlson H.K."/>
            <person name="Coates J.D."/>
        </authorList>
    </citation>
    <scope>NUCLEOTIDE SEQUENCE [LARGE SCALE GENOMIC DNA]</scope>
    <source>
        <strain evidence="2 3">BK-1</strain>
    </source>
</reference>
<comment type="caution">
    <text evidence="2">The sequence shown here is derived from an EMBL/GenBank/DDBJ whole genome shotgun (WGS) entry which is preliminary data.</text>
</comment>
<evidence type="ECO:0000256" key="1">
    <source>
        <dbReference type="SAM" id="Phobius"/>
    </source>
</evidence>
<dbReference type="PANTHER" id="PTHR39594:SF1">
    <property type="entry name" value="PROTEIN YCHQ"/>
    <property type="match status" value="1"/>
</dbReference>